<gene>
    <name evidence="1" type="ORF">TNIN_342151</name>
</gene>
<protein>
    <submittedName>
        <fullName evidence="1">Uncharacterized protein</fullName>
    </submittedName>
</protein>
<dbReference type="Proteomes" id="UP000886998">
    <property type="component" value="Unassembled WGS sequence"/>
</dbReference>
<keyword evidence="2" id="KW-1185">Reference proteome</keyword>
<comment type="caution">
    <text evidence="1">The sequence shown here is derived from an EMBL/GenBank/DDBJ whole genome shotgun (WGS) entry which is preliminary data.</text>
</comment>
<organism evidence="1 2">
    <name type="scientific">Trichonephila inaurata madagascariensis</name>
    <dbReference type="NCBI Taxonomy" id="2747483"/>
    <lineage>
        <taxon>Eukaryota</taxon>
        <taxon>Metazoa</taxon>
        <taxon>Ecdysozoa</taxon>
        <taxon>Arthropoda</taxon>
        <taxon>Chelicerata</taxon>
        <taxon>Arachnida</taxon>
        <taxon>Araneae</taxon>
        <taxon>Araneomorphae</taxon>
        <taxon>Entelegynae</taxon>
        <taxon>Araneoidea</taxon>
        <taxon>Nephilidae</taxon>
        <taxon>Trichonephila</taxon>
        <taxon>Trichonephila inaurata</taxon>
    </lineage>
</organism>
<name>A0A8X6WQ83_9ARAC</name>
<dbReference type="AlphaFoldDB" id="A0A8X6WQ83"/>
<dbReference type="EMBL" id="BMAV01001064">
    <property type="protein sequence ID" value="GFY38785.1"/>
    <property type="molecule type" value="Genomic_DNA"/>
</dbReference>
<evidence type="ECO:0000313" key="1">
    <source>
        <dbReference type="EMBL" id="GFY38785.1"/>
    </source>
</evidence>
<sequence length="100" mass="11649">MPDVTACRQRRKDCLLHLDINQGDPVVLNNRSYSLAPPYGFVDRLNEVGILYLNASITFHLYRLSKTIPADMTRLSQYNITLQYVRSSEVCFNRYLLYDT</sequence>
<reference evidence="1" key="1">
    <citation type="submission" date="2020-08" db="EMBL/GenBank/DDBJ databases">
        <title>Multicomponent nature underlies the extraordinary mechanical properties of spider dragline silk.</title>
        <authorList>
            <person name="Kono N."/>
            <person name="Nakamura H."/>
            <person name="Mori M."/>
            <person name="Yoshida Y."/>
            <person name="Ohtoshi R."/>
            <person name="Malay A.D."/>
            <person name="Moran D.A.P."/>
            <person name="Tomita M."/>
            <person name="Numata K."/>
            <person name="Arakawa K."/>
        </authorList>
    </citation>
    <scope>NUCLEOTIDE SEQUENCE</scope>
</reference>
<proteinExistence type="predicted"/>
<accession>A0A8X6WQ83</accession>
<evidence type="ECO:0000313" key="2">
    <source>
        <dbReference type="Proteomes" id="UP000886998"/>
    </source>
</evidence>